<dbReference type="EMBL" id="MT144394">
    <property type="protein sequence ID" value="QJA53112.1"/>
    <property type="molecule type" value="Genomic_DNA"/>
</dbReference>
<name>A0A6H2A080_9ZZZZ</name>
<evidence type="ECO:0000313" key="2">
    <source>
        <dbReference type="EMBL" id="QJI00937.1"/>
    </source>
</evidence>
<gene>
    <name evidence="1" type="ORF">TM448A03236_0010</name>
    <name evidence="2" type="ORF">TM448B02175_0012</name>
</gene>
<accession>A0A6H2A080</accession>
<proteinExistence type="predicted"/>
<reference evidence="1" key="1">
    <citation type="submission" date="2020-03" db="EMBL/GenBank/DDBJ databases">
        <title>The deep terrestrial virosphere.</title>
        <authorList>
            <person name="Holmfeldt K."/>
            <person name="Nilsson E."/>
            <person name="Simone D."/>
            <person name="Lopez-Fernandez M."/>
            <person name="Wu X."/>
            <person name="de Brujin I."/>
            <person name="Lundin D."/>
            <person name="Andersson A."/>
            <person name="Bertilsson S."/>
            <person name="Dopson M."/>
        </authorList>
    </citation>
    <scope>NUCLEOTIDE SEQUENCE</scope>
    <source>
        <strain evidence="1">TM448A03236</strain>
        <strain evidence="2">TM448B02175</strain>
    </source>
</reference>
<dbReference type="AlphaFoldDB" id="A0A6H2A080"/>
<sequence>MTNTNTTENLSASQLIDQLLKQITEQQGPVVMRCEKPVGAVELFIGIAAIQPKGEERADLMPVLLSEMLEQMASDVTRH</sequence>
<evidence type="ECO:0000313" key="1">
    <source>
        <dbReference type="EMBL" id="QJA53112.1"/>
    </source>
</evidence>
<organism evidence="1">
    <name type="scientific">viral metagenome</name>
    <dbReference type="NCBI Taxonomy" id="1070528"/>
    <lineage>
        <taxon>unclassified sequences</taxon>
        <taxon>metagenomes</taxon>
        <taxon>organismal metagenomes</taxon>
    </lineage>
</organism>
<protein>
    <submittedName>
        <fullName evidence="1">Uncharacterized protein</fullName>
    </submittedName>
</protein>
<dbReference type="EMBL" id="MT144886">
    <property type="protein sequence ID" value="QJI00937.1"/>
    <property type="molecule type" value="Genomic_DNA"/>
</dbReference>